<accession>A0ABS5PSS0</accession>
<dbReference type="EC" id="2.5.1.19" evidence="7"/>
<feature type="binding site" evidence="7">
    <location>
        <position position="348"/>
    </location>
    <ligand>
        <name>phosphoenolpyruvate</name>
        <dbReference type="ChEBI" id="CHEBI:58702"/>
    </ligand>
</feature>
<keyword evidence="4 7" id="KW-0808">Transferase</keyword>
<reference evidence="9 10" key="1">
    <citation type="submission" date="2021-05" db="EMBL/GenBank/DDBJ databases">
        <title>Fusibacter ferrireducens sp. nov., an anaerobic, sulfur- and Fe-reducing bacterium isolated from the mangrove sediment.</title>
        <authorList>
            <person name="Qiu D."/>
        </authorList>
    </citation>
    <scope>NUCLEOTIDE SEQUENCE [LARGE SCALE GENOMIC DNA]</scope>
    <source>
        <strain evidence="9 10">DSM 12116</strain>
    </source>
</reference>
<dbReference type="InterPro" id="IPR006264">
    <property type="entry name" value="EPSP_synthase"/>
</dbReference>
<proteinExistence type="inferred from homology"/>
<comment type="pathway">
    <text evidence="1 7">Metabolic intermediate biosynthesis; chorismate biosynthesis; chorismate from D-erythrose 4-phosphate and phosphoenolpyruvate: step 6/7.</text>
</comment>
<dbReference type="PANTHER" id="PTHR21090">
    <property type="entry name" value="AROM/DEHYDROQUINATE SYNTHASE"/>
    <property type="match status" value="1"/>
</dbReference>
<evidence type="ECO:0000256" key="1">
    <source>
        <dbReference type="ARBA" id="ARBA00004811"/>
    </source>
</evidence>
<feature type="binding site" evidence="7">
    <location>
        <position position="177"/>
    </location>
    <ligand>
        <name>phosphoenolpyruvate</name>
        <dbReference type="ChEBI" id="CHEBI:58702"/>
    </ligand>
</feature>
<evidence type="ECO:0000256" key="4">
    <source>
        <dbReference type="ARBA" id="ARBA00022679"/>
    </source>
</evidence>
<dbReference type="PROSITE" id="PS00885">
    <property type="entry name" value="EPSP_SYNTHASE_2"/>
    <property type="match status" value="1"/>
</dbReference>
<dbReference type="Pfam" id="PF00275">
    <property type="entry name" value="EPSP_synthase"/>
    <property type="match status" value="1"/>
</dbReference>
<comment type="subcellular location">
    <subcellularLocation>
        <location evidence="7">Cytoplasm</location>
    </subcellularLocation>
</comment>
<dbReference type="InterPro" id="IPR001986">
    <property type="entry name" value="Enolpyruvate_Tfrase_dom"/>
</dbReference>
<comment type="caution">
    <text evidence="7">Lacks conserved residue(s) required for the propagation of feature annotation.</text>
</comment>
<evidence type="ECO:0000256" key="6">
    <source>
        <dbReference type="ARBA" id="ARBA00044633"/>
    </source>
</evidence>
<gene>
    <name evidence="7 9" type="primary">aroA</name>
    <name evidence="9" type="ORF">KHM83_15735</name>
</gene>
<dbReference type="SUPFAM" id="SSF55205">
    <property type="entry name" value="EPT/RTPC-like"/>
    <property type="match status" value="1"/>
</dbReference>
<sequence length="434" mass="47471">MKSAKVTIQPKTISGIVTVPPSKSISHRAVICAGLSARQSTIKNLIYSDDIKASLQAMSQFGMTIESETQKNDRYTLALVNHKMAALSQKPVQSPITIDCHESGSTIRFLMPFFHLSSEAVTFIGRGRLAERPYTTFYRLFDERGIVYETTNGILPTTIKGALKAGRYAVEGNVSSQFITGLMFMLPLLDGDSVIEITTQLESKGYIDLTLEALRAFGIIIENKDYEAFVIPGGQSYKGCEFTVDGDYSQAAFWLVAAAIGNEVELDGMKWESLQGDRAIIDIIEAMGGKVTFENQRLTVTVNKLNGVVIDASQCPDLVPVVAVLCSMCKGESRIINAERLRIKESDRLKAISTELNKMGAKIEETPDGLIIQGIDSFKGAAVESWNDHRIAMALAIASTRSTGDVIIDGASAVNKSYPMFWEDFKKVGGVVYE</sequence>
<feature type="domain" description="Enolpyruvate transferase" evidence="8">
    <location>
        <begin position="10"/>
        <end position="424"/>
    </location>
</feature>
<evidence type="ECO:0000313" key="10">
    <source>
        <dbReference type="Proteomes" id="UP000746471"/>
    </source>
</evidence>
<feature type="binding site" evidence="7">
    <location>
        <position position="317"/>
    </location>
    <ligand>
        <name>3-phosphoshikimate</name>
        <dbReference type="ChEBI" id="CHEBI:145989"/>
    </ligand>
</feature>
<feature type="binding site" evidence="7">
    <location>
        <position position="24"/>
    </location>
    <ligand>
        <name>3-phosphoshikimate</name>
        <dbReference type="ChEBI" id="CHEBI:145989"/>
    </ligand>
</feature>
<dbReference type="InterPro" id="IPR036968">
    <property type="entry name" value="Enolpyruvate_Tfrase_sf"/>
</dbReference>
<comment type="subunit">
    <text evidence="7">Monomer.</text>
</comment>
<evidence type="ECO:0000256" key="3">
    <source>
        <dbReference type="ARBA" id="ARBA00022605"/>
    </source>
</evidence>
<feature type="binding site" evidence="7">
    <location>
        <position position="203"/>
    </location>
    <ligand>
        <name>3-phosphoshikimate</name>
        <dbReference type="ChEBI" id="CHEBI:145989"/>
    </ligand>
</feature>
<feature type="binding site" evidence="7">
    <location>
        <position position="104"/>
    </location>
    <ligand>
        <name>phosphoenolpyruvate</name>
        <dbReference type="ChEBI" id="CHEBI:58702"/>
    </ligand>
</feature>
<feature type="binding site" evidence="7">
    <location>
        <position position="23"/>
    </location>
    <ligand>
        <name>3-phosphoshikimate</name>
        <dbReference type="ChEBI" id="CHEBI:145989"/>
    </ligand>
</feature>
<keyword evidence="3 7" id="KW-0028">Amino-acid biosynthesis</keyword>
<dbReference type="GO" id="GO:0003866">
    <property type="term" value="F:3-phosphoshikimate 1-carboxyvinyltransferase activity"/>
    <property type="evidence" value="ECO:0007669"/>
    <property type="project" value="UniProtKB-EC"/>
</dbReference>
<feature type="binding site" evidence="7">
    <location>
        <position position="177"/>
    </location>
    <ligand>
        <name>3-phosphoshikimate</name>
        <dbReference type="ChEBI" id="CHEBI:145989"/>
    </ligand>
</feature>
<dbReference type="PANTHER" id="PTHR21090:SF5">
    <property type="entry name" value="PENTAFUNCTIONAL AROM POLYPEPTIDE"/>
    <property type="match status" value="1"/>
</dbReference>
<evidence type="ECO:0000256" key="5">
    <source>
        <dbReference type="ARBA" id="ARBA00023141"/>
    </source>
</evidence>
<feature type="binding site" evidence="7">
    <location>
        <position position="416"/>
    </location>
    <ligand>
        <name>phosphoenolpyruvate</name>
        <dbReference type="ChEBI" id="CHEBI:58702"/>
    </ligand>
</feature>
<feature type="binding site" evidence="7">
    <location>
        <position position="344"/>
    </location>
    <ligand>
        <name>3-phosphoshikimate</name>
        <dbReference type="ChEBI" id="CHEBI:145989"/>
    </ligand>
</feature>
<dbReference type="Proteomes" id="UP000746471">
    <property type="component" value="Unassembled WGS sequence"/>
</dbReference>
<evidence type="ECO:0000313" key="9">
    <source>
        <dbReference type="EMBL" id="MBS7528138.1"/>
    </source>
</evidence>
<dbReference type="CDD" id="cd01556">
    <property type="entry name" value="EPSP_synthase"/>
    <property type="match status" value="1"/>
</dbReference>
<dbReference type="Gene3D" id="3.65.10.10">
    <property type="entry name" value="Enolpyruvate transferase domain"/>
    <property type="match status" value="2"/>
</dbReference>
<evidence type="ECO:0000256" key="7">
    <source>
        <dbReference type="HAMAP-Rule" id="MF_00210"/>
    </source>
</evidence>
<dbReference type="NCBIfam" id="TIGR01356">
    <property type="entry name" value="aroA"/>
    <property type="match status" value="1"/>
</dbReference>
<keyword evidence="7" id="KW-0963">Cytoplasm</keyword>
<feature type="binding site" evidence="7">
    <location>
        <position position="390"/>
    </location>
    <ligand>
        <name>phosphoenolpyruvate</name>
        <dbReference type="ChEBI" id="CHEBI:58702"/>
    </ligand>
</feature>
<dbReference type="EMBL" id="JAHBCL010000032">
    <property type="protein sequence ID" value="MBS7528138.1"/>
    <property type="molecule type" value="Genomic_DNA"/>
</dbReference>
<comment type="function">
    <text evidence="7">Catalyzes the transfer of the enolpyruvyl moiety of phosphoenolpyruvate (PEP) to the 5-hydroxyl of shikimate-3-phosphate (S3P) to produce enolpyruvyl shikimate-3-phosphate and inorganic phosphate.</text>
</comment>
<feature type="binding site" evidence="7">
    <location>
        <position position="132"/>
    </location>
    <ligand>
        <name>phosphoenolpyruvate</name>
        <dbReference type="ChEBI" id="CHEBI:58702"/>
    </ligand>
</feature>
<feature type="binding site" evidence="7">
    <location>
        <position position="23"/>
    </location>
    <ligand>
        <name>phosphoenolpyruvate</name>
        <dbReference type="ChEBI" id="CHEBI:58702"/>
    </ligand>
</feature>
<comment type="catalytic activity">
    <reaction evidence="6">
        <text>3-phosphoshikimate + phosphoenolpyruvate = 5-O-(1-carboxyvinyl)-3-phosphoshikimate + phosphate</text>
        <dbReference type="Rhea" id="RHEA:21256"/>
        <dbReference type="ChEBI" id="CHEBI:43474"/>
        <dbReference type="ChEBI" id="CHEBI:57701"/>
        <dbReference type="ChEBI" id="CHEBI:58702"/>
        <dbReference type="ChEBI" id="CHEBI:145989"/>
        <dbReference type="EC" id="2.5.1.19"/>
    </reaction>
    <physiologicalReaction direction="left-to-right" evidence="6">
        <dbReference type="Rhea" id="RHEA:21257"/>
    </physiologicalReaction>
</comment>
<dbReference type="InterPro" id="IPR013792">
    <property type="entry name" value="RNA3'P_cycl/enolpyr_Trfase_a/b"/>
</dbReference>
<feature type="active site" description="Proton acceptor" evidence="7">
    <location>
        <position position="317"/>
    </location>
</feature>
<evidence type="ECO:0000259" key="8">
    <source>
        <dbReference type="Pfam" id="PF00275"/>
    </source>
</evidence>
<feature type="binding site" evidence="7">
    <location>
        <position position="28"/>
    </location>
    <ligand>
        <name>3-phosphoshikimate</name>
        <dbReference type="ChEBI" id="CHEBI:145989"/>
    </ligand>
</feature>
<dbReference type="HAMAP" id="MF_00210">
    <property type="entry name" value="EPSP_synth"/>
    <property type="match status" value="1"/>
</dbReference>
<keyword evidence="5 7" id="KW-0057">Aromatic amino acid biosynthesis</keyword>
<comment type="caution">
    <text evidence="9">The sequence shown here is derived from an EMBL/GenBank/DDBJ whole genome shotgun (WGS) entry which is preliminary data.</text>
</comment>
<feature type="binding site" evidence="7">
    <location>
        <position position="176"/>
    </location>
    <ligand>
        <name>3-phosphoshikimate</name>
        <dbReference type="ChEBI" id="CHEBI:145989"/>
    </ligand>
</feature>
<organism evidence="9 10">
    <name type="scientific">Fusibacter paucivorans</name>
    <dbReference type="NCBI Taxonomy" id="76009"/>
    <lineage>
        <taxon>Bacteria</taxon>
        <taxon>Bacillati</taxon>
        <taxon>Bacillota</taxon>
        <taxon>Clostridia</taxon>
        <taxon>Eubacteriales</taxon>
        <taxon>Eubacteriales Family XII. Incertae Sedis</taxon>
        <taxon>Fusibacter</taxon>
    </lineage>
</organism>
<keyword evidence="10" id="KW-1185">Reference proteome</keyword>
<feature type="binding site" evidence="7">
    <location>
        <position position="175"/>
    </location>
    <ligand>
        <name>3-phosphoshikimate</name>
        <dbReference type="ChEBI" id="CHEBI:145989"/>
    </ligand>
</feature>
<name>A0ABS5PSS0_9FIRM</name>
<dbReference type="PIRSF" id="PIRSF000505">
    <property type="entry name" value="EPSPS"/>
    <property type="match status" value="1"/>
</dbReference>
<dbReference type="InterPro" id="IPR023193">
    <property type="entry name" value="EPSP_synthase_CS"/>
</dbReference>
<protein>
    <recommendedName>
        <fullName evidence="7">3-phosphoshikimate 1-carboxyvinyltransferase</fullName>
        <ecNumber evidence="7">2.5.1.19</ecNumber>
    </recommendedName>
    <alternativeName>
        <fullName evidence="7">5-enolpyruvylshikimate-3-phosphate synthase</fullName>
        <shortName evidence="7">EPSP synthase</shortName>
        <shortName evidence="7">EPSPS</shortName>
    </alternativeName>
</protein>
<evidence type="ECO:0000256" key="2">
    <source>
        <dbReference type="ARBA" id="ARBA00009948"/>
    </source>
</evidence>
<comment type="similarity">
    <text evidence="2 7">Belongs to the EPSP synthase family.</text>
</comment>
<dbReference type="RefSeq" id="WP_213238030.1">
    <property type="nucleotide sequence ID" value="NZ_JAHBCL010000032.1"/>
</dbReference>